<dbReference type="AlphaFoldDB" id="A0A8B8BHM2"/>
<dbReference type="GeneID" id="111110598"/>
<gene>
    <name evidence="3" type="primary">LOC111110598</name>
</gene>
<feature type="compositionally biased region" description="Polar residues" evidence="1">
    <location>
        <begin position="8"/>
        <end position="21"/>
    </location>
</feature>
<evidence type="ECO:0000313" key="2">
    <source>
        <dbReference type="Proteomes" id="UP000694844"/>
    </source>
</evidence>
<accession>A0A8B8BHM2</accession>
<organism evidence="2 3">
    <name type="scientific">Crassostrea virginica</name>
    <name type="common">Eastern oyster</name>
    <dbReference type="NCBI Taxonomy" id="6565"/>
    <lineage>
        <taxon>Eukaryota</taxon>
        <taxon>Metazoa</taxon>
        <taxon>Spiralia</taxon>
        <taxon>Lophotrochozoa</taxon>
        <taxon>Mollusca</taxon>
        <taxon>Bivalvia</taxon>
        <taxon>Autobranchia</taxon>
        <taxon>Pteriomorphia</taxon>
        <taxon>Ostreida</taxon>
        <taxon>Ostreoidea</taxon>
        <taxon>Ostreidae</taxon>
        <taxon>Crassostrea</taxon>
    </lineage>
</organism>
<dbReference type="KEGG" id="cvn:111110598"/>
<protein>
    <submittedName>
        <fullName evidence="3">Uncharacterized protein LOC111110598</fullName>
    </submittedName>
</protein>
<evidence type="ECO:0000313" key="3">
    <source>
        <dbReference type="RefSeq" id="XP_022302870.1"/>
    </source>
</evidence>
<feature type="region of interest" description="Disordered" evidence="1">
    <location>
        <begin position="1"/>
        <end position="43"/>
    </location>
</feature>
<evidence type="ECO:0000256" key="1">
    <source>
        <dbReference type="SAM" id="MobiDB-lite"/>
    </source>
</evidence>
<keyword evidence="2" id="KW-1185">Reference proteome</keyword>
<dbReference type="Proteomes" id="UP000694844">
    <property type="component" value="Chromosome 8"/>
</dbReference>
<reference evidence="3" key="1">
    <citation type="submission" date="2025-08" db="UniProtKB">
        <authorList>
            <consortium name="RefSeq"/>
        </authorList>
    </citation>
    <scope>IDENTIFICATION</scope>
    <source>
        <tissue evidence="3">Whole sample</tissue>
    </source>
</reference>
<name>A0A8B8BHM2_CRAVI</name>
<proteinExistence type="predicted"/>
<sequence>MTEEAIQGLSNGSEATANQQGAGMDYVPEANSTSLSSLSSNGHGQMAEWGLGLSSPSISMNTTVPLPLDVSLVEDVEFPALPEEVMDLMRRHLTVNDESGHKLQDVEVPPSFRENTQTPTQECAEGFNLRHLFKVQAERT</sequence>
<dbReference type="RefSeq" id="XP_022302870.1">
    <property type="nucleotide sequence ID" value="XM_022447162.1"/>
</dbReference>